<keyword evidence="2" id="KW-1185">Reference proteome</keyword>
<gene>
    <name evidence="1" type="primary">AVEN_15692_1</name>
    <name evidence="1" type="ORF">NPIL_30811</name>
</gene>
<evidence type="ECO:0000313" key="1">
    <source>
        <dbReference type="EMBL" id="GFU55170.1"/>
    </source>
</evidence>
<name>A0A8X6R3L5_NEPPI</name>
<dbReference type="OrthoDB" id="6418710at2759"/>
<protein>
    <submittedName>
        <fullName evidence="1">Baculo_p74_N domain-containing protein</fullName>
    </submittedName>
</protein>
<proteinExistence type="predicted"/>
<dbReference type="AlphaFoldDB" id="A0A8X6R3L5"/>
<dbReference type="EMBL" id="BMAW01039251">
    <property type="protein sequence ID" value="GFU55170.1"/>
    <property type="molecule type" value="Genomic_DNA"/>
</dbReference>
<evidence type="ECO:0000313" key="2">
    <source>
        <dbReference type="Proteomes" id="UP000887013"/>
    </source>
</evidence>
<reference evidence="1" key="1">
    <citation type="submission" date="2020-08" db="EMBL/GenBank/DDBJ databases">
        <title>Multicomponent nature underlies the extraordinary mechanical properties of spider dragline silk.</title>
        <authorList>
            <person name="Kono N."/>
            <person name="Nakamura H."/>
            <person name="Mori M."/>
            <person name="Yoshida Y."/>
            <person name="Ohtoshi R."/>
            <person name="Malay A.D."/>
            <person name="Moran D.A.P."/>
            <person name="Tomita M."/>
            <person name="Numata K."/>
            <person name="Arakawa K."/>
        </authorList>
    </citation>
    <scope>NUCLEOTIDE SEQUENCE</scope>
</reference>
<comment type="caution">
    <text evidence="1">The sequence shown here is derived from an EMBL/GenBank/DDBJ whole genome shotgun (WGS) entry which is preliminary data.</text>
</comment>
<organism evidence="1 2">
    <name type="scientific">Nephila pilipes</name>
    <name type="common">Giant wood spider</name>
    <name type="synonym">Nephila maculata</name>
    <dbReference type="NCBI Taxonomy" id="299642"/>
    <lineage>
        <taxon>Eukaryota</taxon>
        <taxon>Metazoa</taxon>
        <taxon>Ecdysozoa</taxon>
        <taxon>Arthropoda</taxon>
        <taxon>Chelicerata</taxon>
        <taxon>Arachnida</taxon>
        <taxon>Araneae</taxon>
        <taxon>Araneomorphae</taxon>
        <taxon>Entelegynae</taxon>
        <taxon>Araneoidea</taxon>
        <taxon>Nephilidae</taxon>
        <taxon>Nephila</taxon>
    </lineage>
</organism>
<dbReference type="Proteomes" id="UP000887013">
    <property type="component" value="Unassembled WGS sequence"/>
</dbReference>
<sequence length="186" mass="22339">MITDYNSLFREENDTDDVIENLCRNDAIFRKIFSRTNVTLTPAEKEEIEIKFKTLYPNEDLDEIVKKFNENLEVSQFDECNNKIYDPQAKKFYNPNVLSPIQRPKAEQFNVVDFLREEQQRQRMLFLNFDTEQEIYLDVPYEEKKKNDIIIDYSLKSIAKLALILNQQRKDIPYTILEVHSEKYIH</sequence>
<accession>A0A8X6R3L5</accession>